<dbReference type="EMBL" id="ML996117">
    <property type="protein sequence ID" value="KAF2737240.1"/>
    <property type="molecule type" value="Genomic_DNA"/>
</dbReference>
<dbReference type="Pfam" id="PF24883">
    <property type="entry name" value="NPHP3_N"/>
    <property type="match status" value="1"/>
</dbReference>
<dbReference type="Pfam" id="PF12796">
    <property type="entry name" value="Ank_2"/>
    <property type="match status" value="1"/>
</dbReference>
<reference evidence="5" key="1">
    <citation type="journal article" date="2020" name="Stud. Mycol.">
        <title>101 Dothideomycetes genomes: a test case for predicting lifestyles and emergence of pathogens.</title>
        <authorList>
            <person name="Haridas S."/>
            <person name="Albert R."/>
            <person name="Binder M."/>
            <person name="Bloem J."/>
            <person name="Labutti K."/>
            <person name="Salamov A."/>
            <person name="Andreopoulos B."/>
            <person name="Baker S."/>
            <person name="Barry K."/>
            <person name="Bills G."/>
            <person name="Bluhm B."/>
            <person name="Cannon C."/>
            <person name="Castanera R."/>
            <person name="Culley D."/>
            <person name="Daum C."/>
            <person name="Ezra D."/>
            <person name="Gonzalez J."/>
            <person name="Henrissat B."/>
            <person name="Kuo A."/>
            <person name="Liang C."/>
            <person name="Lipzen A."/>
            <person name="Lutzoni F."/>
            <person name="Magnuson J."/>
            <person name="Mondo S."/>
            <person name="Nolan M."/>
            <person name="Ohm R."/>
            <person name="Pangilinan J."/>
            <person name="Park H.-J."/>
            <person name="Ramirez L."/>
            <person name="Alfaro M."/>
            <person name="Sun H."/>
            <person name="Tritt A."/>
            <person name="Yoshinaga Y."/>
            <person name="Zwiers L.-H."/>
            <person name="Turgeon B."/>
            <person name="Goodwin S."/>
            <person name="Spatafora J."/>
            <person name="Crous P."/>
            <person name="Grigoriev I."/>
        </authorList>
    </citation>
    <scope>NUCLEOTIDE SEQUENCE</scope>
    <source>
        <strain evidence="5">CBS 125425</strain>
    </source>
</reference>
<comment type="caution">
    <text evidence="5">The sequence shown here is derived from an EMBL/GenBank/DDBJ whole genome shotgun (WGS) entry which is preliminary data.</text>
</comment>
<accession>A0A9P4R348</accession>
<gene>
    <name evidence="5" type="ORF">EJ04DRAFT_123709</name>
</gene>
<sequence length="1015" mass="115259">MRLLKLSGDDEFSFTKDILDENQIPRYAILSHTWQEDQEVTFDEFSNDESKSKAGYDKLRFCAEQAKCDGLEYFWVDTCCINKADAVEVQDAINSMFRWYQKASRCYVYLSDVSTKKREAGYENFQYTWESSFRHSRWFTRGWTLQELLAPHSVTFFSKEGTWLGDKQSLERQIHETTGIPLRVLQGAPLQNFSKEDRLSWSEGRHTTRKEDRAYSLLGIFGISMLPNYGEGEENAFRRLHKEIMESLGGRILSLGNDQRQILLESLRFNQIDARQMTIKNAHAKTCKWLLTKPEYMDWLDTTKLGEHRGFLWIKGKPGTGKSTLMKFALANARKLIKDRTVISFFFNARGEDMEKSTIGTYRSLLLQLLERHSALQCVFDSAGLSSSSIRPDHKWGIESLKSLLEQAVQNLGQSSVVCFIDALDECEEEQVRDMIQFFEHVGELSVSASIDFQVCFSSRHYPHITIRKGLSLVLEGQEGHSQDIANYLESELKIGKSKIALQIRSELQEKASGVFMWVVLVVGILNKEHDRGRIHALRRRLQEIPGDLHKLFRDILTRDSHNTDELALCIQWMLFAKQPLSPEQLYFAILSGVEPGTVSKWDPDEVTKNTIKLFILDTSKGLAEMTTSKKQTVQFIHESVRDFLLKEDGLGDVWPHLRNNLYGQSHERLKQCCLTYMSLDIFTPLKIPNSLPKASSQQAADLRTSANSIFPFLEYAVQNVLHHADAAEGSGIAQGNWILSFPLTTWIQLDNLFEKHEVRRHTEEMSLLYALGERNLSSLIRAHPSTISCLEVGKERYGPPLFAALATGSREALQEFVDALSKDRLPRSHLGETQAHHYEGREDQKLRRNFKFSNRKSLLSHAMELGNVAIVELLLSTGKVDIDAKHNFGQTPLSWAAANGHEAVVKLLLSTGRVDVDAKYNHGQTPLSWAAANGHEAVVKLLLSTGKVDVDAKNNFGRTPLWWAAANGHEAVVKLLLAEYGVDPHIVDAGGQTLLSWTIQERLSPLWWAAANGH</sequence>
<keyword evidence="6" id="KW-1185">Reference proteome</keyword>
<feature type="repeat" description="ANK" evidence="2">
    <location>
        <begin position="923"/>
        <end position="947"/>
    </location>
</feature>
<keyword evidence="2" id="KW-0040">ANK repeat</keyword>
<dbReference type="SMART" id="SM00248">
    <property type="entry name" value="ANK"/>
    <property type="match status" value="4"/>
</dbReference>
<feature type="domain" description="Heterokaryon incompatibility" evidence="3">
    <location>
        <begin position="27"/>
        <end position="128"/>
    </location>
</feature>
<dbReference type="PANTHER" id="PTHR10622:SF13">
    <property type="entry name" value="NACHT DOMAIN-CONTAINING PROTEIN"/>
    <property type="match status" value="1"/>
</dbReference>
<evidence type="ECO:0000313" key="5">
    <source>
        <dbReference type="EMBL" id="KAF2737240.1"/>
    </source>
</evidence>
<dbReference type="Proteomes" id="UP000799444">
    <property type="component" value="Unassembled WGS sequence"/>
</dbReference>
<evidence type="ECO:0000259" key="3">
    <source>
        <dbReference type="Pfam" id="PF06985"/>
    </source>
</evidence>
<dbReference type="InterPro" id="IPR027417">
    <property type="entry name" value="P-loop_NTPase"/>
</dbReference>
<feature type="domain" description="Nephrocystin 3-like N-terminal" evidence="4">
    <location>
        <begin position="286"/>
        <end position="460"/>
    </location>
</feature>
<dbReference type="AlphaFoldDB" id="A0A9P4R348"/>
<keyword evidence="1" id="KW-0677">Repeat</keyword>
<proteinExistence type="predicted"/>
<feature type="non-terminal residue" evidence="5">
    <location>
        <position position="1015"/>
    </location>
</feature>
<dbReference type="Pfam" id="PF13637">
    <property type="entry name" value="Ank_4"/>
    <property type="match status" value="1"/>
</dbReference>
<evidence type="ECO:0000256" key="2">
    <source>
        <dbReference type="PROSITE-ProRule" id="PRU00023"/>
    </source>
</evidence>
<dbReference type="InterPro" id="IPR010730">
    <property type="entry name" value="HET"/>
</dbReference>
<dbReference type="PROSITE" id="PS50297">
    <property type="entry name" value="ANK_REP_REGION"/>
    <property type="match status" value="3"/>
</dbReference>
<organism evidence="5 6">
    <name type="scientific">Polyplosphaeria fusca</name>
    <dbReference type="NCBI Taxonomy" id="682080"/>
    <lineage>
        <taxon>Eukaryota</taxon>
        <taxon>Fungi</taxon>
        <taxon>Dikarya</taxon>
        <taxon>Ascomycota</taxon>
        <taxon>Pezizomycotina</taxon>
        <taxon>Dothideomycetes</taxon>
        <taxon>Pleosporomycetidae</taxon>
        <taxon>Pleosporales</taxon>
        <taxon>Tetraplosphaeriaceae</taxon>
        <taxon>Polyplosphaeria</taxon>
    </lineage>
</organism>
<dbReference type="OrthoDB" id="194358at2759"/>
<feature type="repeat" description="ANK" evidence="2">
    <location>
        <begin position="957"/>
        <end position="990"/>
    </location>
</feature>
<dbReference type="PROSITE" id="PS50088">
    <property type="entry name" value="ANK_REPEAT"/>
    <property type="match status" value="3"/>
</dbReference>
<dbReference type="Gene3D" id="3.40.50.300">
    <property type="entry name" value="P-loop containing nucleotide triphosphate hydrolases"/>
    <property type="match status" value="1"/>
</dbReference>
<name>A0A9P4R348_9PLEO</name>
<dbReference type="InterPro" id="IPR002110">
    <property type="entry name" value="Ankyrin_rpt"/>
</dbReference>
<dbReference type="InterPro" id="IPR036770">
    <property type="entry name" value="Ankyrin_rpt-contain_sf"/>
</dbReference>
<evidence type="ECO:0000313" key="6">
    <source>
        <dbReference type="Proteomes" id="UP000799444"/>
    </source>
</evidence>
<evidence type="ECO:0000256" key="1">
    <source>
        <dbReference type="ARBA" id="ARBA00022737"/>
    </source>
</evidence>
<feature type="repeat" description="ANK" evidence="2">
    <location>
        <begin position="889"/>
        <end position="913"/>
    </location>
</feature>
<dbReference type="InterPro" id="IPR056884">
    <property type="entry name" value="NPHP3-like_N"/>
</dbReference>
<evidence type="ECO:0000259" key="4">
    <source>
        <dbReference type="Pfam" id="PF24883"/>
    </source>
</evidence>
<dbReference type="Pfam" id="PF06985">
    <property type="entry name" value="HET"/>
    <property type="match status" value="1"/>
</dbReference>
<protein>
    <submittedName>
        <fullName evidence="5">Uncharacterized protein</fullName>
    </submittedName>
</protein>
<dbReference type="Gene3D" id="1.25.40.20">
    <property type="entry name" value="Ankyrin repeat-containing domain"/>
    <property type="match status" value="2"/>
</dbReference>
<dbReference type="PANTHER" id="PTHR10622">
    <property type="entry name" value="HET DOMAIN-CONTAINING PROTEIN"/>
    <property type="match status" value="1"/>
</dbReference>
<dbReference type="SUPFAM" id="SSF52540">
    <property type="entry name" value="P-loop containing nucleoside triphosphate hydrolases"/>
    <property type="match status" value="1"/>
</dbReference>
<dbReference type="SUPFAM" id="SSF48403">
    <property type="entry name" value="Ankyrin repeat"/>
    <property type="match status" value="1"/>
</dbReference>